<dbReference type="EMBL" id="JACGWN010000006">
    <property type="protein sequence ID" value="KAL0446223.1"/>
    <property type="molecule type" value="Genomic_DNA"/>
</dbReference>
<keyword evidence="1" id="KW-0732">Signal</keyword>
<sequence>MDILGFGWVLFLCFFLGHWSQDMLPENDSCISSFRESKSDDRRFYIFTATKTLHLRTNTKKERVAWIQALISTRSLFSLRPQSDNTPLLTRDLSISTERLKQRLLEEALVKGLLRTVNRSCSQNFLALKDSSNFSARSVPIYWIH</sequence>
<organism evidence="3">
    <name type="scientific">Sesamum latifolium</name>
    <dbReference type="NCBI Taxonomy" id="2727402"/>
    <lineage>
        <taxon>Eukaryota</taxon>
        <taxon>Viridiplantae</taxon>
        <taxon>Streptophyta</taxon>
        <taxon>Embryophyta</taxon>
        <taxon>Tracheophyta</taxon>
        <taxon>Spermatophyta</taxon>
        <taxon>Magnoliopsida</taxon>
        <taxon>eudicotyledons</taxon>
        <taxon>Gunneridae</taxon>
        <taxon>Pentapetalae</taxon>
        <taxon>asterids</taxon>
        <taxon>lamiids</taxon>
        <taxon>Lamiales</taxon>
        <taxon>Pedaliaceae</taxon>
        <taxon>Sesamum</taxon>
    </lineage>
</organism>
<reference evidence="3" key="2">
    <citation type="journal article" date="2024" name="Plant">
        <title>Genomic evolution and insights into agronomic trait innovations of Sesamum species.</title>
        <authorList>
            <person name="Miao H."/>
            <person name="Wang L."/>
            <person name="Qu L."/>
            <person name="Liu H."/>
            <person name="Sun Y."/>
            <person name="Le M."/>
            <person name="Wang Q."/>
            <person name="Wei S."/>
            <person name="Zheng Y."/>
            <person name="Lin W."/>
            <person name="Duan Y."/>
            <person name="Cao H."/>
            <person name="Xiong S."/>
            <person name="Wang X."/>
            <person name="Wei L."/>
            <person name="Li C."/>
            <person name="Ma Q."/>
            <person name="Ju M."/>
            <person name="Zhao R."/>
            <person name="Li G."/>
            <person name="Mu C."/>
            <person name="Tian Q."/>
            <person name="Mei H."/>
            <person name="Zhang T."/>
            <person name="Gao T."/>
            <person name="Zhang H."/>
        </authorList>
    </citation>
    <scope>NUCLEOTIDE SEQUENCE</scope>
    <source>
        <strain evidence="3">KEN1</strain>
    </source>
</reference>
<proteinExistence type="predicted"/>
<protein>
    <submittedName>
        <fullName evidence="3">Oxysterol-binding protein-related protein 2A</fullName>
    </submittedName>
</protein>
<dbReference type="InterPro" id="IPR011993">
    <property type="entry name" value="PH-like_dom_sf"/>
</dbReference>
<evidence type="ECO:0000313" key="3">
    <source>
        <dbReference type="EMBL" id="KAL0446223.1"/>
    </source>
</evidence>
<dbReference type="PROSITE" id="PS50003">
    <property type="entry name" value="PH_DOMAIN"/>
    <property type="match status" value="1"/>
</dbReference>
<accession>A0AAW2WXQ3</accession>
<feature type="domain" description="PH" evidence="2">
    <location>
        <begin position="1"/>
        <end position="75"/>
    </location>
</feature>
<feature type="chain" id="PRO_5043699791" evidence="1">
    <location>
        <begin position="21"/>
        <end position="145"/>
    </location>
</feature>
<evidence type="ECO:0000259" key="2">
    <source>
        <dbReference type="PROSITE" id="PS50003"/>
    </source>
</evidence>
<evidence type="ECO:0000256" key="1">
    <source>
        <dbReference type="SAM" id="SignalP"/>
    </source>
</evidence>
<dbReference type="Gene3D" id="2.30.29.30">
    <property type="entry name" value="Pleckstrin-homology domain (PH domain)/Phosphotyrosine-binding domain (PTB)"/>
    <property type="match status" value="1"/>
</dbReference>
<name>A0AAW2WXQ3_9LAMI</name>
<dbReference type="InterPro" id="IPR001849">
    <property type="entry name" value="PH_domain"/>
</dbReference>
<reference evidence="3" key="1">
    <citation type="submission" date="2020-06" db="EMBL/GenBank/DDBJ databases">
        <authorList>
            <person name="Li T."/>
            <person name="Hu X."/>
            <person name="Zhang T."/>
            <person name="Song X."/>
            <person name="Zhang H."/>
            <person name="Dai N."/>
            <person name="Sheng W."/>
            <person name="Hou X."/>
            <person name="Wei L."/>
        </authorList>
    </citation>
    <scope>NUCLEOTIDE SEQUENCE</scope>
    <source>
        <strain evidence="3">KEN1</strain>
        <tissue evidence="3">Leaf</tissue>
    </source>
</reference>
<gene>
    <name evidence="3" type="ORF">Slati_1750200</name>
</gene>
<dbReference type="SUPFAM" id="SSF50729">
    <property type="entry name" value="PH domain-like"/>
    <property type="match status" value="1"/>
</dbReference>
<dbReference type="AlphaFoldDB" id="A0AAW2WXQ3"/>
<feature type="signal peptide" evidence="1">
    <location>
        <begin position="1"/>
        <end position="20"/>
    </location>
</feature>
<comment type="caution">
    <text evidence="3">The sequence shown here is derived from an EMBL/GenBank/DDBJ whole genome shotgun (WGS) entry which is preliminary data.</text>
</comment>